<sequence>MLGLIAVAALAGVIGAAVAYYFTCRTKHKEVSVSTFIQAPPEAVFNFIKEPDNMMHVHPSIIHIAVTERDVDRYGTERLTFTQEERLCTFYVNSLSMPKEGRMEYEFTTPSKMPSKLAGTGWFKGDGVMSVEASALDGHYGSLLTSETHLKTPHMKEASAADYLYETRNKMLENVKSYIENGGQLPPKKEYVQPPPPEPVEPPAVDDTDVDAEVAAVTDAASGVMDETTDAKPEKKKSKFNFKKDKKDKKPKDAPPPPPSAEELSKEIDL</sequence>
<gene>
    <name evidence="2" type="ORF">OFUS_LOCUS20765</name>
</gene>
<dbReference type="Proteomes" id="UP000749559">
    <property type="component" value="Unassembled WGS sequence"/>
</dbReference>
<organism evidence="2 3">
    <name type="scientific">Owenia fusiformis</name>
    <name type="common">Polychaete worm</name>
    <dbReference type="NCBI Taxonomy" id="6347"/>
    <lineage>
        <taxon>Eukaryota</taxon>
        <taxon>Metazoa</taxon>
        <taxon>Spiralia</taxon>
        <taxon>Lophotrochozoa</taxon>
        <taxon>Annelida</taxon>
        <taxon>Polychaeta</taxon>
        <taxon>Sedentaria</taxon>
        <taxon>Canalipalpata</taxon>
        <taxon>Sabellida</taxon>
        <taxon>Oweniida</taxon>
        <taxon>Oweniidae</taxon>
        <taxon>Owenia</taxon>
    </lineage>
</organism>
<accession>A0A8J1TWD6</accession>
<dbReference type="CDD" id="cd07812">
    <property type="entry name" value="SRPBCC"/>
    <property type="match status" value="1"/>
</dbReference>
<evidence type="ECO:0000256" key="1">
    <source>
        <dbReference type="SAM" id="MobiDB-lite"/>
    </source>
</evidence>
<evidence type="ECO:0000313" key="2">
    <source>
        <dbReference type="EMBL" id="CAH1796345.1"/>
    </source>
</evidence>
<proteinExistence type="predicted"/>
<name>A0A8J1TWD6_OWEFU</name>
<dbReference type="InterPro" id="IPR023393">
    <property type="entry name" value="START-like_dom_sf"/>
</dbReference>
<feature type="region of interest" description="Disordered" evidence="1">
    <location>
        <begin position="180"/>
        <end position="270"/>
    </location>
</feature>
<feature type="compositionally biased region" description="Basic and acidic residues" evidence="1">
    <location>
        <begin position="242"/>
        <end position="253"/>
    </location>
</feature>
<comment type="caution">
    <text evidence="2">The sequence shown here is derived from an EMBL/GenBank/DDBJ whole genome shotgun (WGS) entry which is preliminary data.</text>
</comment>
<dbReference type="AlphaFoldDB" id="A0A8J1TWD6"/>
<keyword evidence="3" id="KW-1185">Reference proteome</keyword>
<evidence type="ECO:0000313" key="3">
    <source>
        <dbReference type="Proteomes" id="UP000749559"/>
    </source>
</evidence>
<dbReference type="SUPFAM" id="SSF55961">
    <property type="entry name" value="Bet v1-like"/>
    <property type="match status" value="1"/>
</dbReference>
<dbReference type="EMBL" id="CAIIXF020000010">
    <property type="protein sequence ID" value="CAH1796345.1"/>
    <property type="molecule type" value="Genomic_DNA"/>
</dbReference>
<reference evidence="2" key="1">
    <citation type="submission" date="2022-03" db="EMBL/GenBank/DDBJ databases">
        <authorList>
            <person name="Martin C."/>
        </authorList>
    </citation>
    <scope>NUCLEOTIDE SEQUENCE</scope>
</reference>
<dbReference type="Gene3D" id="3.30.530.20">
    <property type="match status" value="1"/>
</dbReference>
<dbReference type="OrthoDB" id="6045919at2759"/>
<feature type="compositionally biased region" description="Pro residues" evidence="1">
    <location>
        <begin position="193"/>
        <end position="202"/>
    </location>
</feature>
<protein>
    <submittedName>
        <fullName evidence="2">Uncharacterized protein</fullName>
    </submittedName>
</protein>